<keyword evidence="6" id="KW-1185">Reference proteome</keyword>
<comment type="function">
    <text evidence="3">Component of the exocyst complex.</text>
</comment>
<evidence type="ECO:0000313" key="5">
    <source>
        <dbReference type="EMBL" id="KAL2317445.1"/>
    </source>
</evidence>
<accession>A0ABD1L1P1</accession>
<name>A0ABD1L1P1_9FABA</name>
<dbReference type="EMBL" id="JBGMDY010000011">
    <property type="protein sequence ID" value="KAL2317445.1"/>
    <property type="molecule type" value="Genomic_DNA"/>
</dbReference>
<evidence type="ECO:0000259" key="4">
    <source>
        <dbReference type="Pfam" id="PF03081"/>
    </source>
</evidence>
<dbReference type="Proteomes" id="UP001603857">
    <property type="component" value="Unassembled WGS sequence"/>
</dbReference>
<comment type="similarity">
    <text evidence="1 3">Belongs to the EXO70 family.</text>
</comment>
<dbReference type="Pfam" id="PF03081">
    <property type="entry name" value="Exo70_C"/>
    <property type="match status" value="1"/>
</dbReference>
<evidence type="ECO:0000256" key="1">
    <source>
        <dbReference type="ARBA" id="ARBA00006756"/>
    </source>
</evidence>
<dbReference type="SUPFAM" id="SSF74788">
    <property type="entry name" value="Cullin repeat-like"/>
    <property type="match status" value="1"/>
</dbReference>
<comment type="caution">
    <text evidence="5">The sequence shown here is derived from an EMBL/GenBank/DDBJ whole genome shotgun (WGS) entry which is preliminary data.</text>
</comment>
<dbReference type="PANTHER" id="PTHR12542">
    <property type="entry name" value="EXOCYST COMPLEX PROTEIN EXO70"/>
    <property type="match status" value="1"/>
</dbReference>
<dbReference type="InterPro" id="IPR004140">
    <property type="entry name" value="Exo70"/>
</dbReference>
<proteinExistence type="inferred from homology"/>
<dbReference type="Gene3D" id="1.20.1280.170">
    <property type="entry name" value="Exocyst complex component Exo70"/>
    <property type="match status" value="1"/>
</dbReference>
<dbReference type="InterPro" id="IPR016159">
    <property type="entry name" value="Cullin_repeat-like_dom_sf"/>
</dbReference>
<dbReference type="GO" id="GO:0015031">
    <property type="term" value="P:protein transport"/>
    <property type="evidence" value="ECO:0007669"/>
    <property type="project" value="UniProtKB-KW"/>
</dbReference>
<gene>
    <name evidence="5" type="ORF">Fmac_031321</name>
</gene>
<dbReference type="PANTHER" id="PTHR12542:SF180">
    <property type="entry name" value="EXOCYST SUBUNIT EXO70 FAMILY PROTEIN"/>
    <property type="match status" value="1"/>
</dbReference>
<keyword evidence="3" id="KW-0268">Exocytosis</keyword>
<evidence type="ECO:0000313" key="6">
    <source>
        <dbReference type="Proteomes" id="UP001603857"/>
    </source>
</evidence>
<dbReference type="AlphaFoldDB" id="A0ABD1L1P1"/>
<dbReference type="GO" id="GO:0006887">
    <property type="term" value="P:exocytosis"/>
    <property type="evidence" value="ECO:0007669"/>
    <property type="project" value="UniProtKB-KW"/>
</dbReference>
<reference evidence="5 6" key="1">
    <citation type="submission" date="2024-08" db="EMBL/GenBank/DDBJ databases">
        <title>Insights into the chromosomal genome structure of Flemingia macrophylla.</title>
        <authorList>
            <person name="Ding Y."/>
            <person name="Zhao Y."/>
            <person name="Bi W."/>
            <person name="Wu M."/>
            <person name="Zhao G."/>
            <person name="Gong Y."/>
            <person name="Li W."/>
            <person name="Zhang P."/>
        </authorList>
    </citation>
    <scope>NUCLEOTIDE SEQUENCE [LARGE SCALE GENOMIC DNA]</scope>
    <source>
        <strain evidence="5">DYQJB</strain>
        <tissue evidence="5">Leaf</tissue>
    </source>
</reference>
<protein>
    <recommendedName>
        <fullName evidence="3">Exocyst subunit Exo70 family protein</fullName>
    </recommendedName>
</protein>
<keyword evidence="2 3" id="KW-0813">Transport</keyword>
<evidence type="ECO:0000256" key="3">
    <source>
        <dbReference type="RuleBase" id="RU365026"/>
    </source>
</evidence>
<sequence>MKDKLRSFNEHFDDLCNVQSVWFICDEQLRKQVIKSIENILLPAYGNFVLRFQDFLGKHAYEYIKYGMFDIQERLNKLFLVRG</sequence>
<evidence type="ECO:0000256" key="2">
    <source>
        <dbReference type="ARBA" id="ARBA00022448"/>
    </source>
</evidence>
<keyword evidence="3" id="KW-0653">Protein transport</keyword>
<feature type="domain" description="Exocyst complex subunit Exo70 C-terminal" evidence="4">
    <location>
        <begin position="1"/>
        <end position="76"/>
    </location>
</feature>
<dbReference type="InterPro" id="IPR046364">
    <property type="entry name" value="Exo70_C"/>
</dbReference>
<organism evidence="5 6">
    <name type="scientific">Flemingia macrophylla</name>
    <dbReference type="NCBI Taxonomy" id="520843"/>
    <lineage>
        <taxon>Eukaryota</taxon>
        <taxon>Viridiplantae</taxon>
        <taxon>Streptophyta</taxon>
        <taxon>Embryophyta</taxon>
        <taxon>Tracheophyta</taxon>
        <taxon>Spermatophyta</taxon>
        <taxon>Magnoliopsida</taxon>
        <taxon>eudicotyledons</taxon>
        <taxon>Gunneridae</taxon>
        <taxon>Pentapetalae</taxon>
        <taxon>rosids</taxon>
        <taxon>fabids</taxon>
        <taxon>Fabales</taxon>
        <taxon>Fabaceae</taxon>
        <taxon>Papilionoideae</taxon>
        <taxon>50 kb inversion clade</taxon>
        <taxon>NPAAA clade</taxon>
        <taxon>indigoferoid/millettioid clade</taxon>
        <taxon>Phaseoleae</taxon>
        <taxon>Flemingia</taxon>
    </lineage>
</organism>